<evidence type="ECO:0000256" key="3">
    <source>
        <dbReference type="ARBA" id="ARBA00023163"/>
    </source>
</evidence>
<protein>
    <submittedName>
        <fullName evidence="6">TetR/AcrR family transcriptional regulator</fullName>
    </submittedName>
</protein>
<dbReference type="Gene3D" id="1.10.357.10">
    <property type="entry name" value="Tetracycline Repressor, domain 2"/>
    <property type="match status" value="1"/>
</dbReference>
<dbReference type="EMBL" id="JBDFRB010000018">
    <property type="protein sequence ID" value="MEN2745783.1"/>
    <property type="molecule type" value="Genomic_DNA"/>
</dbReference>
<dbReference type="PANTHER" id="PTHR30055:SF234">
    <property type="entry name" value="HTH-TYPE TRANSCRIPTIONAL REGULATOR BETI"/>
    <property type="match status" value="1"/>
</dbReference>
<accession>A0ABU9X6R0</accession>
<dbReference type="Proteomes" id="UP001422074">
    <property type="component" value="Unassembled WGS sequence"/>
</dbReference>
<dbReference type="PROSITE" id="PS50977">
    <property type="entry name" value="HTH_TETR_2"/>
    <property type="match status" value="1"/>
</dbReference>
<evidence type="ECO:0000313" key="6">
    <source>
        <dbReference type="EMBL" id="MEN2745783.1"/>
    </source>
</evidence>
<reference evidence="6 7" key="1">
    <citation type="submission" date="2024-05" db="EMBL/GenBank/DDBJ databases">
        <title>Sinomonas sp. nov., isolated from a waste landfill.</title>
        <authorList>
            <person name="Zhao Y."/>
        </authorList>
    </citation>
    <scope>NUCLEOTIDE SEQUENCE [LARGE SCALE GENOMIC DNA]</scope>
    <source>
        <strain evidence="6 7">CCTCC AB2014300</strain>
    </source>
</reference>
<proteinExistence type="predicted"/>
<dbReference type="SUPFAM" id="SSF46689">
    <property type="entry name" value="Homeodomain-like"/>
    <property type="match status" value="1"/>
</dbReference>
<dbReference type="PANTHER" id="PTHR30055">
    <property type="entry name" value="HTH-TYPE TRANSCRIPTIONAL REGULATOR RUTR"/>
    <property type="match status" value="1"/>
</dbReference>
<name>A0ABU9X6R0_9MICC</name>
<dbReference type="RefSeq" id="WP_345886340.1">
    <property type="nucleotide sequence ID" value="NZ_JBDFRB010000018.1"/>
</dbReference>
<evidence type="ECO:0000313" key="7">
    <source>
        <dbReference type="Proteomes" id="UP001422074"/>
    </source>
</evidence>
<sequence>MGEASRDPLMEATRAEVVAYGLRRATMTSIAKRAGLSRATLYRRAESTQQLVLDALAAEFARILDEAAEAASGGSPEHARARLVAITEHGIRRLWGDGLVRALLDHDPELLLPYLVDRLGRSQEVVVALMAAEIGRAQSDGSARAGDPRTLAVVIVQALTPFVVGRRLLEGTAGQADWPTEAARLVDAYLTPTASP</sequence>
<comment type="caution">
    <text evidence="6">The sequence shown here is derived from an EMBL/GenBank/DDBJ whole genome shotgun (WGS) entry which is preliminary data.</text>
</comment>
<evidence type="ECO:0000256" key="2">
    <source>
        <dbReference type="ARBA" id="ARBA00023125"/>
    </source>
</evidence>
<feature type="DNA-binding region" description="H-T-H motif" evidence="4">
    <location>
        <begin position="26"/>
        <end position="45"/>
    </location>
</feature>
<gene>
    <name evidence="6" type="ORF">ABCQ75_14740</name>
</gene>
<keyword evidence="3" id="KW-0804">Transcription</keyword>
<evidence type="ECO:0000256" key="4">
    <source>
        <dbReference type="PROSITE-ProRule" id="PRU00335"/>
    </source>
</evidence>
<dbReference type="InterPro" id="IPR001647">
    <property type="entry name" value="HTH_TetR"/>
</dbReference>
<evidence type="ECO:0000259" key="5">
    <source>
        <dbReference type="PROSITE" id="PS50977"/>
    </source>
</evidence>
<keyword evidence="7" id="KW-1185">Reference proteome</keyword>
<keyword evidence="1" id="KW-0805">Transcription regulation</keyword>
<keyword evidence="2 4" id="KW-0238">DNA-binding</keyword>
<dbReference type="InterPro" id="IPR009057">
    <property type="entry name" value="Homeodomain-like_sf"/>
</dbReference>
<organism evidence="6 7">
    <name type="scientific">Sinomonas halotolerans</name>
    <dbReference type="NCBI Taxonomy" id="1644133"/>
    <lineage>
        <taxon>Bacteria</taxon>
        <taxon>Bacillati</taxon>
        <taxon>Actinomycetota</taxon>
        <taxon>Actinomycetes</taxon>
        <taxon>Micrococcales</taxon>
        <taxon>Micrococcaceae</taxon>
        <taxon>Sinomonas</taxon>
    </lineage>
</organism>
<dbReference type="InterPro" id="IPR050109">
    <property type="entry name" value="HTH-type_TetR-like_transc_reg"/>
</dbReference>
<dbReference type="Pfam" id="PF00440">
    <property type="entry name" value="TetR_N"/>
    <property type="match status" value="1"/>
</dbReference>
<evidence type="ECO:0000256" key="1">
    <source>
        <dbReference type="ARBA" id="ARBA00023015"/>
    </source>
</evidence>
<feature type="domain" description="HTH tetR-type" evidence="5">
    <location>
        <begin position="3"/>
        <end position="63"/>
    </location>
</feature>